<evidence type="ECO:0000256" key="1">
    <source>
        <dbReference type="SAM" id="Phobius"/>
    </source>
</evidence>
<feature type="transmembrane region" description="Helical" evidence="1">
    <location>
        <begin position="70"/>
        <end position="88"/>
    </location>
</feature>
<dbReference type="HOGENOM" id="CLU_2380885_0_0_4"/>
<keyword evidence="3" id="KW-1185">Reference proteome</keyword>
<proteinExistence type="predicted"/>
<evidence type="ECO:0000313" key="2">
    <source>
        <dbReference type="EMBL" id="AGS33289.1"/>
    </source>
</evidence>
<sequence length="94" mass="11837">MLKKYSSKNFLLFIDFEYNSKFLLSIKNIFFFNLLSKKILKKIFFFFIKNGSIFFKYINIKIYKKLNIKNFYFMKYLKFFYIEIFFLINKIKIF</sequence>
<evidence type="ECO:0000313" key="3">
    <source>
        <dbReference type="Proteomes" id="UP000015382"/>
    </source>
</evidence>
<gene>
    <name evidence="2" type="ORF">NASALF_161</name>
</gene>
<reference evidence="2 3" key="1">
    <citation type="journal article" date="2013" name="Genome Biol. Evol.">
        <title>Small, smaller, smallest: the origins and evolution of ancient dual symbioses in a Phloem-feeding insect.</title>
        <authorList>
            <person name="Bennett G.M."/>
            <person name="Moran N.A."/>
        </authorList>
    </citation>
    <scope>NUCLEOTIDE SEQUENCE [LARGE SCALE GENOMIC DNA]</scope>
    <source>
        <strain evidence="2 3">ALF</strain>
    </source>
</reference>
<dbReference type="EMBL" id="CP006059">
    <property type="protein sequence ID" value="AGS33289.1"/>
    <property type="molecule type" value="Genomic_DNA"/>
</dbReference>
<keyword evidence="1" id="KW-1133">Transmembrane helix</keyword>
<dbReference type="AlphaFoldDB" id="S5SQC4"/>
<organism evidence="2 3">
    <name type="scientific">Candidatus Nasuia deltocephalinicola str. NAS-ALF</name>
    <dbReference type="NCBI Taxonomy" id="1343077"/>
    <lineage>
        <taxon>Bacteria</taxon>
        <taxon>Pseudomonadati</taxon>
        <taxon>Pseudomonadota</taxon>
        <taxon>Betaproteobacteria</taxon>
        <taxon>Candidatus Nasuia</taxon>
    </lineage>
</organism>
<protein>
    <submittedName>
        <fullName evidence="2">Uncharacterized protein</fullName>
    </submittedName>
</protein>
<dbReference type="Proteomes" id="UP000015382">
    <property type="component" value="Chromosome"/>
</dbReference>
<keyword evidence="1" id="KW-0812">Transmembrane</keyword>
<name>S5SQC4_9PROT</name>
<accession>S5SQC4</accession>
<keyword evidence="1" id="KW-0472">Membrane</keyword>
<dbReference type="KEGG" id="ndl:NASALF_161"/>